<feature type="region of interest" description="Disordered" evidence="1">
    <location>
        <begin position="244"/>
        <end position="277"/>
    </location>
</feature>
<reference evidence="2 3" key="1">
    <citation type="submission" date="2024-04" db="EMBL/GenBank/DDBJ databases">
        <authorList>
            <consortium name="Genoscope - CEA"/>
            <person name="William W."/>
        </authorList>
    </citation>
    <scope>NUCLEOTIDE SEQUENCE [LARGE SCALE GENOMIC DNA]</scope>
</reference>
<dbReference type="EMBL" id="CAXITT010000170">
    <property type="protein sequence ID" value="CAL1534382.1"/>
    <property type="molecule type" value="Genomic_DNA"/>
</dbReference>
<accession>A0AAV2HKI0</accession>
<feature type="compositionally biased region" description="Basic and acidic residues" evidence="1">
    <location>
        <begin position="258"/>
        <end position="267"/>
    </location>
</feature>
<feature type="compositionally biased region" description="Low complexity" evidence="1">
    <location>
        <begin position="107"/>
        <end position="118"/>
    </location>
</feature>
<dbReference type="Proteomes" id="UP001497497">
    <property type="component" value="Unassembled WGS sequence"/>
</dbReference>
<organism evidence="2 3">
    <name type="scientific">Lymnaea stagnalis</name>
    <name type="common">Great pond snail</name>
    <name type="synonym">Helix stagnalis</name>
    <dbReference type="NCBI Taxonomy" id="6523"/>
    <lineage>
        <taxon>Eukaryota</taxon>
        <taxon>Metazoa</taxon>
        <taxon>Spiralia</taxon>
        <taxon>Lophotrochozoa</taxon>
        <taxon>Mollusca</taxon>
        <taxon>Gastropoda</taxon>
        <taxon>Heterobranchia</taxon>
        <taxon>Euthyneura</taxon>
        <taxon>Panpulmonata</taxon>
        <taxon>Hygrophila</taxon>
        <taxon>Lymnaeoidea</taxon>
        <taxon>Lymnaeidae</taxon>
        <taxon>Lymnaea</taxon>
    </lineage>
</organism>
<dbReference type="AlphaFoldDB" id="A0AAV2HKI0"/>
<feature type="region of interest" description="Disordered" evidence="1">
    <location>
        <begin position="191"/>
        <end position="216"/>
    </location>
</feature>
<name>A0AAV2HKI0_LYMST</name>
<feature type="region of interest" description="Disordered" evidence="1">
    <location>
        <begin position="294"/>
        <end position="320"/>
    </location>
</feature>
<keyword evidence="3" id="KW-1185">Reference proteome</keyword>
<feature type="compositionally biased region" description="Polar residues" evidence="1">
    <location>
        <begin position="245"/>
        <end position="255"/>
    </location>
</feature>
<feature type="region of interest" description="Disordered" evidence="1">
    <location>
        <begin position="368"/>
        <end position="401"/>
    </location>
</feature>
<evidence type="ECO:0000256" key="1">
    <source>
        <dbReference type="SAM" id="MobiDB-lite"/>
    </source>
</evidence>
<feature type="compositionally biased region" description="Polar residues" evidence="1">
    <location>
        <begin position="310"/>
        <end position="320"/>
    </location>
</feature>
<evidence type="ECO:0000313" key="3">
    <source>
        <dbReference type="Proteomes" id="UP001497497"/>
    </source>
</evidence>
<feature type="region of interest" description="Disordered" evidence="1">
    <location>
        <begin position="107"/>
        <end position="136"/>
    </location>
</feature>
<feature type="compositionally biased region" description="Polar residues" evidence="1">
    <location>
        <begin position="191"/>
        <end position="210"/>
    </location>
</feature>
<proteinExistence type="predicted"/>
<evidence type="ECO:0000313" key="2">
    <source>
        <dbReference type="EMBL" id="CAL1534382.1"/>
    </source>
</evidence>
<gene>
    <name evidence="2" type="ORF">GSLYS_00008342001</name>
</gene>
<protein>
    <submittedName>
        <fullName evidence="2">Uncharacterized protein</fullName>
    </submittedName>
</protein>
<comment type="caution">
    <text evidence="2">The sequence shown here is derived from an EMBL/GenBank/DDBJ whole genome shotgun (WGS) entry which is preliminary data.</text>
</comment>
<sequence length="470" mass="52024">MNGHNLSDKHECSAYLDKEIIKKLLEVDDITEKEHSLHLASSNFKEPSKFHSSGLVPNSFPVQGKNFNTNSSNSSTHWCSSSASPTGAQNLLCGWFVDPKVVCRGSESGSAAKGKSNSFNHNVLLSRDSGKSHKKSVFRHYSDPRAYIEQYRQENKCNSVTKFEPSESQSSSFYEPPLLRRSAYQQISAPSTLQHNSVDSNSNRTNQLQRDQAVKKEYQKKTISANFLNNLHLYKLSHNFEKQLESSPEQKSNAVEKSIIRDNERAGNPENTVVSTPSLNSISVQKIHVSKLNLSSPSSSSEMSSLNLSRTQSPSAPTGSIVTNQFLSRKIGSPTSQPRGLDPLVWTSGKSEKQICGAQDFNNRQDHPGVAQDHPGVAHKNKTVPTQTPRPSVNKLPDDNGGKEVCPHLASLVKTSYKNQNVVDLTYKSKCKDYMALSCTSKCKDVSALITGVLNLQYSFQEREMTIMAI</sequence>
<feature type="compositionally biased region" description="Low complexity" evidence="1">
    <location>
        <begin position="294"/>
        <end position="309"/>
    </location>
</feature>